<dbReference type="RefSeq" id="XP_046005222.1">
    <property type="nucleotide sequence ID" value="XM_046151433.1"/>
</dbReference>
<keyword evidence="3" id="KW-0238">DNA-binding</keyword>
<sequence length="551" mass="61721">MGKRTRACEECHRLKIKCDVGNPFALNDDASTDSINDNGSSKRACERCIRNNIQCVPTAPRLQRDRISELNAQVEQLKSELLLLRGQNRNSSASSSNSARSADFYHGRNVLSFLDARIPHALQQDLLRFFVLEVAPQWPIILLPTDDLDHARREYPILLLSILTYTVTRSGQSTSQEVHDDLIHEVMHVVGDDIMVRGQQSLELVQTLLVAGFWNKSARGESHASCFQLTQIATDMAIDLNIAGPCLRPTPSAYFRPQDNPTSTDARRTWLACFLCMAAASVSNRRPIAVPWNSYHHECLLHLESIGNPSDILLCQLVRVSVLTQEVSTALKTCDLTVFMDGNTYSTHAIMDDLRMRAGNCAAQVMNITPSPGMLKILWHVAMIYIHEPLFWTPTNMASFASPFIPGRIAVHDFAHPEHPIPPLEASLPAIIQHCHAVIDIAHSELSPMTIVHLPSFCTAPLITYSMYMLMCVLVSATGQPSGVYGRYITREMLAVDKYLLKLRDLVGRLKVVDPMMSCYTTRILDATGWLEQWYNDYAGILQRYESNMSG</sequence>
<dbReference type="CDD" id="cd12148">
    <property type="entry name" value="fungal_TF_MHR"/>
    <property type="match status" value="1"/>
</dbReference>
<keyword evidence="8" id="KW-1185">Reference proteome</keyword>
<name>A0A9P8XRP4_9PEZI</name>
<organism evidence="7 8">
    <name type="scientific">Microdochium trichocladiopsis</name>
    <dbReference type="NCBI Taxonomy" id="1682393"/>
    <lineage>
        <taxon>Eukaryota</taxon>
        <taxon>Fungi</taxon>
        <taxon>Dikarya</taxon>
        <taxon>Ascomycota</taxon>
        <taxon>Pezizomycotina</taxon>
        <taxon>Sordariomycetes</taxon>
        <taxon>Xylariomycetidae</taxon>
        <taxon>Xylariales</taxon>
        <taxon>Microdochiaceae</taxon>
        <taxon>Microdochium</taxon>
    </lineage>
</organism>
<evidence type="ECO:0000259" key="6">
    <source>
        <dbReference type="PROSITE" id="PS50048"/>
    </source>
</evidence>
<dbReference type="SMART" id="SM00066">
    <property type="entry name" value="GAL4"/>
    <property type="match status" value="1"/>
</dbReference>
<evidence type="ECO:0000256" key="4">
    <source>
        <dbReference type="ARBA" id="ARBA00023163"/>
    </source>
</evidence>
<dbReference type="PROSITE" id="PS50048">
    <property type="entry name" value="ZN2_CY6_FUNGAL_2"/>
    <property type="match status" value="1"/>
</dbReference>
<dbReference type="GO" id="GO:0005634">
    <property type="term" value="C:nucleus"/>
    <property type="evidence" value="ECO:0007669"/>
    <property type="project" value="UniProtKB-SubCell"/>
</dbReference>
<comment type="subcellular location">
    <subcellularLocation>
        <location evidence="1">Nucleus</location>
    </subcellularLocation>
</comment>
<dbReference type="Pfam" id="PF00172">
    <property type="entry name" value="Zn_clus"/>
    <property type="match status" value="1"/>
</dbReference>
<dbReference type="Gene3D" id="4.10.240.10">
    <property type="entry name" value="Zn(2)-C6 fungal-type DNA-binding domain"/>
    <property type="match status" value="1"/>
</dbReference>
<evidence type="ECO:0000256" key="5">
    <source>
        <dbReference type="ARBA" id="ARBA00023242"/>
    </source>
</evidence>
<keyword evidence="4" id="KW-0804">Transcription</keyword>
<evidence type="ECO:0000313" key="8">
    <source>
        <dbReference type="Proteomes" id="UP000756346"/>
    </source>
</evidence>
<dbReference type="GeneID" id="70180979"/>
<keyword evidence="5" id="KW-0539">Nucleus</keyword>
<dbReference type="PANTHER" id="PTHR31845:SF39">
    <property type="entry name" value="TRANSCRIPTION FACTOR PBCR-RELATED"/>
    <property type="match status" value="1"/>
</dbReference>
<feature type="domain" description="Zn(2)-C6 fungal-type" evidence="6">
    <location>
        <begin position="7"/>
        <end position="56"/>
    </location>
</feature>
<accession>A0A9P8XRP4</accession>
<dbReference type="Proteomes" id="UP000756346">
    <property type="component" value="Unassembled WGS sequence"/>
</dbReference>
<evidence type="ECO:0000256" key="3">
    <source>
        <dbReference type="ARBA" id="ARBA00023125"/>
    </source>
</evidence>
<dbReference type="GO" id="GO:0008270">
    <property type="term" value="F:zinc ion binding"/>
    <property type="evidence" value="ECO:0007669"/>
    <property type="project" value="InterPro"/>
</dbReference>
<evidence type="ECO:0000313" key="7">
    <source>
        <dbReference type="EMBL" id="KAH7014255.1"/>
    </source>
</evidence>
<dbReference type="CDD" id="cd00067">
    <property type="entry name" value="GAL4"/>
    <property type="match status" value="1"/>
</dbReference>
<evidence type="ECO:0000256" key="2">
    <source>
        <dbReference type="ARBA" id="ARBA00023015"/>
    </source>
</evidence>
<gene>
    <name evidence="7" type="ORF">B0I36DRAFT_278131</name>
</gene>
<dbReference type="GO" id="GO:0000981">
    <property type="term" value="F:DNA-binding transcription factor activity, RNA polymerase II-specific"/>
    <property type="evidence" value="ECO:0007669"/>
    <property type="project" value="InterPro"/>
</dbReference>
<comment type="caution">
    <text evidence="7">The sequence shown here is derived from an EMBL/GenBank/DDBJ whole genome shotgun (WGS) entry which is preliminary data.</text>
</comment>
<reference evidence="7" key="1">
    <citation type="journal article" date="2021" name="Nat. Commun.">
        <title>Genetic determinants of endophytism in the Arabidopsis root mycobiome.</title>
        <authorList>
            <person name="Mesny F."/>
            <person name="Miyauchi S."/>
            <person name="Thiergart T."/>
            <person name="Pickel B."/>
            <person name="Atanasova L."/>
            <person name="Karlsson M."/>
            <person name="Huettel B."/>
            <person name="Barry K.W."/>
            <person name="Haridas S."/>
            <person name="Chen C."/>
            <person name="Bauer D."/>
            <person name="Andreopoulos W."/>
            <person name="Pangilinan J."/>
            <person name="LaButti K."/>
            <person name="Riley R."/>
            <person name="Lipzen A."/>
            <person name="Clum A."/>
            <person name="Drula E."/>
            <person name="Henrissat B."/>
            <person name="Kohler A."/>
            <person name="Grigoriev I.V."/>
            <person name="Martin F.M."/>
            <person name="Hacquard S."/>
        </authorList>
    </citation>
    <scope>NUCLEOTIDE SEQUENCE</scope>
    <source>
        <strain evidence="7">MPI-CAGE-CH-0230</strain>
    </source>
</reference>
<dbReference type="EMBL" id="JAGTJQ010000013">
    <property type="protein sequence ID" value="KAH7014255.1"/>
    <property type="molecule type" value="Genomic_DNA"/>
</dbReference>
<keyword evidence="2" id="KW-0805">Transcription regulation</keyword>
<dbReference type="InterPro" id="IPR051089">
    <property type="entry name" value="prtT"/>
</dbReference>
<dbReference type="InterPro" id="IPR001138">
    <property type="entry name" value="Zn2Cys6_DnaBD"/>
</dbReference>
<dbReference type="InterPro" id="IPR036864">
    <property type="entry name" value="Zn2-C6_fun-type_DNA-bd_sf"/>
</dbReference>
<evidence type="ECO:0000256" key="1">
    <source>
        <dbReference type="ARBA" id="ARBA00004123"/>
    </source>
</evidence>
<dbReference type="OrthoDB" id="3365636at2759"/>
<dbReference type="SUPFAM" id="SSF57701">
    <property type="entry name" value="Zn2/Cys6 DNA-binding domain"/>
    <property type="match status" value="1"/>
</dbReference>
<proteinExistence type="predicted"/>
<dbReference type="PANTHER" id="PTHR31845">
    <property type="entry name" value="FINGER DOMAIN PROTEIN, PUTATIVE-RELATED"/>
    <property type="match status" value="1"/>
</dbReference>
<dbReference type="GO" id="GO:0000976">
    <property type="term" value="F:transcription cis-regulatory region binding"/>
    <property type="evidence" value="ECO:0007669"/>
    <property type="project" value="TreeGrafter"/>
</dbReference>
<protein>
    <recommendedName>
        <fullName evidence="6">Zn(2)-C6 fungal-type domain-containing protein</fullName>
    </recommendedName>
</protein>
<dbReference type="AlphaFoldDB" id="A0A9P8XRP4"/>